<dbReference type="InterPro" id="IPR013320">
    <property type="entry name" value="ConA-like_dom_sf"/>
</dbReference>
<feature type="region of interest" description="Disordered" evidence="2">
    <location>
        <begin position="99"/>
        <end position="146"/>
    </location>
</feature>
<feature type="domain" description="GH16" evidence="3">
    <location>
        <begin position="121"/>
        <end position="401"/>
    </location>
</feature>
<dbReference type="CDD" id="cd08023">
    <property type="entry name" value="GH16_laminarinase_like"/>
    <property type="match status" value="1"/>
</dbReference>
<accession>A0A975K7S0</accession>
<evidence type="ECO:0000256" key="2">
    <source>
        <dbReference type="SAM" id="MobiDB-lite"/>
    </source>
</evidence>
<dbReference type="InterPro" id="IPR050546">
    <property type="entry name" value="Glycosyl_Hydrlase_16"/>
</dbReference>
<dbReference type="SUPFAM" id="SSF49899">
    <property type="entry name" value="Concanavalin A-like lectins/glucanases"/>
    <property type="match status" value="1"/>
</dbReference>
<dbReference type="Proteomes" id="UP000681425">
    <property type="component" value="Chromosome"/>
</dbReference>
<gene>
    <name evidence="4" type="ORF">KFK14_22270</name>
</gene>
<proteinExistence type="inferred from homology"/>
<dbReference type="PANTHER" id="PTHR10963">
    <property type="entry name" value="GLYCOSYL HYDROLASE-RELATED"/>
    <property type="match status" value="1"/>
</dbReference>
<evidence type="ECO:0000313" key="5">
    <source>
        <dbReference type="Proteomes" id="UP000681425"/>
    </source>
</evidence>
<keyword evidence="5" id="KW-1185">Reference proteome</keyword>
<keyword evidence="4" id="KW-0378">Hydrolase</keyword>
<reference evidence="4" key="1">
    <citation type="submission" date="2021-04" db="EMBL/GenBank/DDBJ databases">
        <title>Isolation of p-tert-butylphenol degrading bacteria Sphingobium phenoxybenzoativorans Tas13 from active sludge.</title>
        <authorList>
            <person name="Li Y."/>
        </authorList>
    </citation>
    <scope>NUCLEOTIDE SEQUENCE</scope>
    <source>
        <strain evidence="4">Tas13</strain>
    </source>
</reference>
<organism evidence="4 5">
    <name type="scientific">Sphingobium phenoxybenzoativorans</name>
    <dbReference type="NCBI Taxonomy" id="1592790"/>
    <lineage>
        <taxon>Bacteria</taxon>
        <taxon>Pseudomonadati</taxon>
        <taxon>Pseudomonadota</taxon>
        <taxon>Alphaproteobacteria</taxon>
        <taxon>Sphingomonadales</taxon>
        <taxon>Sphingomonadaceae</taxon>
        <taxon>Sphingobium</taxon>
    </lineage>
</organism>
<name>A0A975K7S0_9SPHN</name>
<dbReference type="RefSeq" id="WP_212609167.1">
    <property type="nucleotide sequence ID" value="NZ_CP073910.1"/>
</dbReference>
<dbReference type="Gene3D" id="2.60.120.200">
    <property type="match status" value="1"/>
</dbReference>
<protein>
    <submittedName>
        <fullName evidence="4">Glycoside hydrolase family 16 protein</fullName>
    </submittedName>
</protein>
<dbReference type="GO" id="GO:0004553">
    <property type="term" value="F:hydrolase activity, hydrolyzing O-glycosyl compounds"/>
    <property type="evidence" value="ECO:0007669"/>
    <property type="project" value="InterPro"/>
</dbReference>
<dbReference type="Pfam" id="PF00722">
    <property type="entry name" value="Glyco_hydro_16"/>
    <property type="match status" value="1"/>
</dbReference>
<dbReference type="EMBL" id="CP073910">
    <property type="protein sequence ID" value="QUT05643.1"/>
    <property type="molecule type" value="Genomic_DNA"/>
</dbReference>
<dbReference type="PANTHER" id="PTHR10963:SF55">
    <property type="entry name" value="GLYCOSIDE HYDROLASE FAMILY 16 PROTEIN"/>
    <property type="match status" value="1"/>
</dbReference>
<evidence type="ECO:0000256" key="1">
    <source>
        <dbReference type="ARBA" id="ARBA00006865"/>
    </source>
</evidence>
<evidence type="ECO:0000259" key="3">
    <source>
        <dbReference type="PROSITE" id="PS51762"/>
    </source>
</evidence>
<comment type="similarity">
    <text evidence="1">Belongs to the glycosyl hydrolase 16 family.</text>
</comment>
<dbReference type="KEGG" id="spph:KFK14_22270"/>
<evidence type="ECO:0000313" key="4">
    <source>
        <dbReference type="EMBL" id="QUT05643.1"/>
    </source>
</evidence>
<sequence length="401" mass="42170">MSDLCGLRLNNGLLSSLPHKAGMQKSKILVAISGLAMLCACGGGDAAGGATQIPTQTSAATVTIPENAEAGDAAGATPVNRGQGDVQLPSASVGTPVNIPAGSNGQGGNSAVPAAGQDPCTYQPGAVWPGQVSDSLAPRPGSKGWDERYRGKSQNLDGAELIHCETFATQLSLQGPTLWAKNRADFGASKFDAAGGRAYSINDGVLSITAYQDGAVMRSGLVQSLSSAQAYNGATILSGTQGFICTGCFWEARIRFPKSWGTWGAFWLLSPDAPGNRGHLEVDGIEYYGEGDARGHHHGVHRWKNGTASGSYGDYTGMDEIADGGWHTYGIDLRGLSTLDGKPALVMYFDGREVGRLAADADYFSTPFYYLLNLAINGKSPQKTFPQTMDVDYVRVFQRKS</sequence>
<dbReference type="InterPro" id="IPR000757">
    <property type="entry name" value="Beta-glucanase-like"/>
</dbReference>
<dbReference type="AlphaFoldDB" id="A0A975K7S0"/>
<dbReference type="GO" id="GO:0005975">
    <property type="term" value="P:carbohydrate metabolic process"/>
    <property type="evidence" value="ECO:0007669"/>
    <property type="project" value="InterPro"/>
</dbReference>
<dbReference type="PROSITE" id="PS51762">
    <property type="entry name" value="GH16_2"/>
    <property type="match status" value="1"/>
</dbReference>